<dbReference type="InterPro" id="IPR004619">
    <property type="entry name" value="Type_III_PanK"/>
</dbReference>
<evidence type="ECO:0000256" key="15">
    <source>
        <dbReference type="ARBA" id="ARBA00040883"/>
    </source>
</evidence>
<keyword evidence="10 16" id="KW-0418">Kinase</keyword>
<keyword evidence="7 16" id="KW-0963">Cytoplasm</keyword>
<evidence type="ECO:0000256" key="6">
    <source>
        <dbReference type="ARBA" id="ARBA00012102"/>
    </source>
</evidence>
<evidence type="ECO:0000256" key="12">
    <source>
        <dbReference type="ARBA" id="ARBA00022958"/>
    </source>
</evidence>
<reference evidence="17 18" key="1">
    <citation type="submission" date="2020-08" db="EMBL/GenBank/DDBJ databases">
        <title>Genomic Encyclopedia of Type Strains, Phase IV (KMG-IV): sequencing the most valuable type-strain genomes for metagenomic binning, comparative biology and taxonomic classification.</title>
        <authorList>
            <person name="Goeker M."/>
        </authorList>
    </citation>
    <scope>NUCLEOTIDE SEQUENCE [LARGE SCALE GENOMIC DNA]</scope>
    <source>
        <strain evidence="17 18">DSM 22368</strain>
    </source>
</reference>
<keyword evidence="18" id="KW-1185">Reference proteome</keyword>
<proteinExistence type="inferred from homology"/>
<comment type="similarity">
    <text evidence="14 16">Belongs to the type III pantothenate kinase family.</text>
</comment>
<evidence type="ECO:0000313" key="18">
    <source>
        <dbReference type="Proteomes" id="UP000528457"/>
    </source>
</evidence>
<dbReference type="InParanoid" id="A0A7X0JX72"/>
<evidence type="ECO:0000256" key="10">
    <source>
        <dbReference type="ARBA" id="ARBA00022777"/>
    </source>
</evidence>
<feature type="binding site" evidence="16">
    <location>
        <begin position="100"/>
        <end position="103"/>
    </location>
    <ligand>
        <name>substrate</name>
    </ligand>
</feature>
<dbReference type="PANTHER" id="PTHR34265">
    <property type="entry name" value="TYPE III PANTOTHENATE KINASE"/>
    <property type="match status" value="1"/>
</dbReference>
<dbReference type="GO" id="GO:0005737">
    <property type="term" value="C:cytoplasm"/>
    <property type="evidence" value="ECO:0007669"/>
    <property type="project" value="UniProtKB-SubCell"/>
</dbReference>
<gene>
    <name evidence="16" type="primary">coaX</name>
    <name evidence="17" type="ORF">HNR48_004231</name>
</gene>
<evidence type="ECO:0000313" key="17">
    <source>
        <dbReference type="EMBL" id="MBB6523910.1"/>
    </source>
</evidence>
<evidence type="ECO:0000256" key="2">
    <source>
        <dbReference type="ARBA" id="ARBA00001958"/>
    </source>
</evidence>
<dbReference type="NCBIfam" id="TIGR00671">
    <property type="entry name" value="baf"/>
    <property type="match status" value="1"/>
</dbReference>
<comment type="caution">
    <text evidence="17">The sequence shown here is derived from an EMBL/GenBank/DDBJ whole genome shotgun (WGS) entry which is preliminary data.</text>
</comment>
<evidence type="ECO:0000256" key="14">
    <source>
        <dbReference type="ARBA" id="ARBA00038036"/>
    </source>
</evidence>
<evidence type="ECO:0000256" key="9">
    <source>
        <dbReference type="ARBA" id="ARBA00022741"/>
    </source>
</evidence>
<feature type="binding site" evidence="16">
    <location>
        <begin position="6"/>
        <end position="13"/>
    </location>
    <ligand>
        <name>ATP</name>
        <dbReference type="ChEBI" id="CHEBI:30616"/>
    </ligand>
</feature>
<keyword evidence="11 16" id="KW-0067">ATP-binding</keyword>
<dbReference type="RefSeq" id="WP_166843185.1">
    <property type="nucleotide sequence ID" value="NZ_JAAONY010000005.1"/>
</dbReference>
<evidence type="ECO:0000256" key="4">
    <source>
        <dbReference type="ARBA" id="ARBA00005225"/>
    </source>
</evidence>
<dbReference type="GO" id="GO:0015937">
    <property type="term" value="P:coenzyme A biosynthetic process"/>
    <property type="evidence" value="ECO:0007669"/>
    <property type="project" value="UniProtKB-UniRule"/>
</dbReference>
<dbReference type="AlphaFoldDB" id="A0A7X0JX72"/>
<feature type="binding site" evidence="16">
    <location>
        <position position="122"/>
    </location>
    <ligand>
        <name>K(+)</name>
        <dbReference type="ChEBI" id="CHEBI:29103"/>
    </ligand>
</feature>
<feature type="binding site" evidence="16">
    <location>
        <position position="93"/>
    </location>
    <ligand>
        <name>substrate</name>
    </ligand>
</feature>
<dbReference type="HAMAP" id="MF_01274">
    <property type="entry name" value="Pantothen_kinase_3"/>
    <property type="match status" value="1"/>
</dbReference>
<name>A0A7X0JX72_9GAMM</name>
<dbReference type="GO" id="GO:0005524">
    <property type="term" value="F:ATP binding"/>
    <property type="evidence" value="ECO:0007669"/>
    <property type="project" value="UniProtKB-UniRule"/>
</dbReference>
<evidence type="ECO:0000256" key="11">
    <source>
        <dbReference type="ARBA" id="ARBA00022840"/>
    </source>
</evidence>
<organism evidence="17 18">
    <name type="scientific">Pseudoteredinibacter isoporae</name>
    <dbReference type="NCBI Taxonomy" id="570281"/>
    <lineage>
        <taxon>Bacteria</taxon>
        <taxon>Pseudomonadati</taxon>
        <taxon>Pseudomonadota</taxon>
        <taxon>Gammaproteobacteria</taxon>
        <taxon>Cellvibrionales</taxon>
        <taxon>Cellvibrionaceae</taxon>
        <taxon>Pseudoteredinibacter</taxon>
    </lineage>
</organism>
<evidence type="ECO:0000256" key="16">
    <source>
        <dbReference type="HAMAP-Rule" id="MF_01274"/>
    </source>
</evidence>
<evidence type="ECO:0000256" key="8">
    <source>
        <dbReference type="ARBA" id="ARBA00022679"/>
    </source>
</evidence>
<comment type="cofactor">
    <cofactor evidence="16">
        <name>NH4(+)</name>
        <dbReference type="ChEBI" id="CHEBI:28938"/>
    </cofactor>
    <cofactor evidence="16">
        <name>K(+)</name>
        <dbReference type="ChEBI" id="CHEBI:29103"/>
    </cofactor>
    <text evidence="16">A monovalent cation. Ammonium or potassium.</text>
</comment>
<dbReference type="PANTHER" id="PTHR34265:SF1">
    <property type="entry name" value="TYPE III PANTOTHENATE KINASE"/>
    <property type="match status" value="1"/>
</dbReference>
<dbReference type="CDD" id="cd24015">
    <property type="entry name" value="ASKHA_NBD_PanK-III"/>
    <property type="match status" value="1"/>
</dbReference>
<evidence type="ECO:0000256" key="7">
    <source>
        <dbReference type="ARBA" id="ARBA00022490"/>
    </source>
</evidence>
<dbReference type="GO" id="GO:0004594">
    <property type="term" value="F:pantothenate kinase activity"/>
    <property type="evidence" value="ECO:0007669"/>
    <property type="project" value="UniProtKB-UniRule"/>
</dbReference>
<protein>
    <recommendedName>
        <fullName evidence="15 16">Type III pantothenate kinase</fullName>
        <ecNumber evidence="6 16">2.7.1.33</ecNumber>
    </recommendedName>
    <alternativeName>
        <fullName evidence="16">PanK-III</fullName>
    </alternativeName>
    <alternativeName>
        <fullName evidence="16">Pantothenic acid kinase</fullName>
    </alternativeName>
</protein>
<keyword evidence="13 16" id="KW-0173">Coenzyme A biosynthesis</keyword>
<evidence type="ECO:0000256" key="1">
    <source>
        <dbReference type="ARBA" id="ARBA00001206"/>
    </source>
</evidence>
<dbReference type="UniPathway" id="UPA00241">
    <property type="reaction ID" value="UER00352"/>
</dbReference>
<accession>A0A7X0JX72</accession>
<dbReference type="InterPro" id="IPR043129">
    <property type="entry name" value="ATPase_NBD"/>
</dbReference>
<dbReference type="GO" id="GO:0046872">
    <property type="term" value="F:metal ion binding"/>
    <property type="evidence" value="ECO:0007669"/>
    <property type="project" value="UniProtKB-KW"/>
</dbReference>
<dbReference type="Proteomes" id="UP000528457">
    <property type="component" value="Unassembled WGS sequence"/>
</dbReference>
<dbReference type="Pfam" id="PF03309">
    <property type="entry name" value="Pan_kinase"/>
    <property type="match status" value="1"/>
</dbReference>
<feature type="active site" description="Proton acceptor" evidence="16">
    <location>
        <position position="102"/>
    </location>
</feature>
<keyword evidence="16" id="KW-0479">Metal-binding</keyword>
<evidence type="ECO:0000256" key="13">
    <source>
        <dbReference type="ARBA" id="ARBA00022993"/>
    </source>
</evidence>
<keyword evidence="12 16" id="KW-0630">Potassium</keyword>
<comment type="subunit">
    <text evidence="5 16">Homodimer.</text>
</comment>
<comment type="catalytic activity">
    <reaction evidence="1 16">
        <text>(R)-pantothenate + ATP = (R)-4'-phosphopantothenate + ADP + H(+)</text>
        <dbReference type="Rhea" id="RHEA:16373"/>
        <dbReference type="ChEBI" id="CHEBI:10986"/>
        <dbReference type="ChEBI" id="CHEBI:15378"/>
        <dbReference type="ChEBI" id="CHEBI:29032"/>
        <dbReference type="ChEBI" id="CHEBI:30616"/>
        <dbReference type="ChEBI" id="CHEBI:456216"/>
        <dbReference type="EC" id="2.7.1.33"/>
    </reaction>
</comment>
<feature type="binding site" evidence="16">
    <location>
        <position position="125"/>
    </location>
    <ligand>
        <name>ATP</name>
        <dbReference type="ChEBI" id="CHEBI:30616"/>
    </ligand>
</feature>
<feature type="binding site" evidence="16">
    <location>
        <position position="176"/>
    </location>
    <ligand>
        <name>substrate</name>
    </ligand>
</feature>
<dbReference type="EMBL" id="JACHHT010000011">
    <property type="protein sequence ID" value="MBB6523910.1"/>
    <property type="molecule type" value="Genomic_DNA"/>
</dbReference>
<dbReference type="EC" id="2.7.1.33" evidence="6 16"/>
<comment type="subcellular location">
    <subcellularLocation>
        <location evidence="3 16">Cytoplasm</location>
    </subcellularLocation>
</comment>
<evidence type="ECO:0000256" key="5">
    <source>
        <dbReference type="ARBA" id="ARBA00011738"/>
    </source>
</evidence>
<evidence type="ECO:0000256" key="3">
    <source>
        <dbReference type="ARBA" id="ARBA00004496"/>
    </source>
</evidence>
<comment type="cofactor">
    <cofactor evidence="2">
        <name>K(+)</name>
        <dbReference type="ChEBI" id="CHEBI:29103"/>
    </cofactor>
</comment>
<sequence>MILELDAGNTRVKWRVIDELGKRRGGGALVSDATAGDMLEPLLAARNLTAARMVSVASPVVAQSIGFMLQRSFGIELRLVAVQAECNGLVNPYQNVSKLGADRWLAVLAARKHYGDDCLVVDCGSATTIEMLSAGRYLGGVIAPGVSLMFKALYSDTHQVKVLGERPQELDAAKDTDSAVQCGVWGSQVGLISYYRELLLQRGAGVEPRVVICGGDASQLGGLLPFKHAVHEELVLDGLAIASPIIQSVAD</sequence>
<comment type="function">
    <text evidence="16">Catalyzes the phosphorylation of pantothenate (Pan), the first step in CoA biosynthesis.</text>
</comment>
<keyword evidence="8 16" id="KW-0808">Transferase</keyword>
<dbReference type="SUPFAM" id="SSF53067">
    <property type="entry name" value="Actin-like ATPase domain"/>
    <property type="match status" value="2"/>
</dbReference>
<dbReference type="Gene3D" id="3.30.420.40">
    <property type="match status" value="2"/>
</dbReference>
<comment type="pathway">
    <text evidence="4 16">Cofactor biosynthesis; coenzyme A biosynthesis; CoA from (R)-pantothenate: step 1/5.</text>
</comment>
<keyword evidence="9 16" id="KW-0547">Nucleotide-binding</keyword>